<evidence type="ECO:0000313" key="1">
    <source>
        <dbReference type="EMBL" id="GIY96346.1"/>
    </source>
</evidence>
<proteinExistence type="predicted"/>
<dbReference type="EMBL" id="BPLR01000647">
    <property type="protein sequence ID" value="GIY96346.1"/>
    <property type="molecule type" value="Genomic_DNA"/>
</dbReference>
<gene>
    <name evidence="1" type="ORF">CEXT_430441</name>
</gene>
<sequence length="119" mass="13239">MVYNGHRAISRSGSFLSLSFSRPFLESGVDGGMRQTVAVDVVYRSGKLLSSNRQIKLEMVYNGHRAMSRSGLSFSVVFAAFSGEWVDGRNETDRGCRCYLSIRVIKKSHRSGRRGRVGS</sequence>
<dbReference type="AlphaFoldDB" id="A0AAV4XQT1"/>
<comment type="caution">
    <text evidence="1">The sequence shown here is derived from an EMBL/GenBank/DDBJ whole genome shotgun (WGS) entry which is preliminary data.</text>
</comment>
<dbReference type="Proteomes" id="UP001054945">
    <property type="component" value="Unassembled WGS sequence"/>
</dbReference>
<protein>
    <submittedName>
        <fullName evidence="1">Uncharacterized protein</fullName>
    </submittedName>
</protein>
<reference evidence="1 2" key="1">
    <citation type="submission" date="2021-06" db="EMBL/GenBank/DDBJ databases">
        <title>Caerostris extrusa draft genome.</title>
        <authorList>
            <person name="Kono N."/>
            <person name="Arakawa K."/>
        </authorList>
    </citation>
    <scope>NUCLEOTIDE SEQUENCE [LARGE SCALE GENOMIC DNA]</scope>
</reference>
<accession>A0AAV4XQT1</accession>
<organism evidence="1 2">
    <name type="scientific">Caerostris extrusa</name>
    <name type="common">Bark spider</name>
    <name type="synonym">Caerostris bankana</name>
    <dbReference type="NCBI Taxonomy" id="172846"/>
    <lineage>
        <taxon>Eukaryota</taxon>
        <taxon>Metazoa</taxon>
        <taxon>Ecdysozoa</taxon>
        <taxon>Arthropoda</taxon>
        <taxon>Chelicerata</taxon>
        <taxon>Arachnida</taxon>
        <taxon>Araneae</taxon>
        <taxon>Araneomorphae</taxon>
        <taxon>Entelegynae</taxon>
        <taxon>Araneoidea</taxon>
        <taxon>Araneidae</taxon>
        <taxon>Caerostris</taxon>
    </lineage>
</organism>
<keyword evidence="2" id="KW-1185">Reference proteome</keyword>
<evidence type="ECO:0000313" key="2">
    <source>
        <dbReference type="Proteomes" id="UP001054945"/>
    </source>
</evidence>
<name>A0AAV4XQT1_CAEEX</name>